<evidence type="ECO:0000256" key="7">
    <source>
        <dbReference type="RuleBase" id="RU365072"/>
    </source>
</evidence>
<evidence type="ECO:0000256" key="4">
    <source>
        <dbReference type="ARBA" id="ARBA00023010"/>
    </source>
</evidence>
<reference evidence="9 10" key="1">
    <citation type="journal article" date="2018" name="Mycol. Prog.">
        <title>Coniella lustricola, a new species from submerged detritus.</title>
        <authorList>
            <person name="Raudabaugh D.B."/>
            <person name="Iturriaga T."/>
            <person name="Carver A."/>
            <person name="Mondo S."/>
            <person name="Pangilinan J."/>
            <person name="Lipzen A."/>
            <person name="He G."/>
            <person name="Amirebrahimi M."/>
            <person name="Grigoriev I.V."/>
            <person name="Miller A.N."/>
        </authorList>
    </citation>
    <scope>NUCLEOTIDE SEQUENCE [LARGE SCALE GENOMIC DNA]</scope>
    <source>
        <strain evidence="9 10">B22-T-1</strain>
    </source>
</reference>
<comment type="subunit">
    <text evidence="7">Part of the nuclear pore complex (NPC).</text>
</comment>
<gene>
    <name evidence="9" type="ORF">BD289DRAFT_429996</name>
</gene>
<dbReference type="Gene3D" id="1.20.190.50">
    <property type="match status" value="1"/>
</dbReference>
<sequence length="918" mass="103768">MAQLEDTYQQSRVQAGPEVEEFGRWLDECSLTHAAPDKKRERVLQLLSRYHEFTSEKAFVLRERQTLERLARGRRPSQSSDDANDMDTDAQQETNQAGDATEWEAEAQTWSLLSQLLPLRHPDPASKAHTSHSELKSRRDYWEDFILSDSVAQERRVVLEWLQTSANVGPPIEDIVHEFQQKADRGDLVAHGWLHTREAIKLHKSVNAIPGVVEPDSTRTSGFSYTTQLDPDAMTRQGRKLEPHDEYFERAIWLGCYHLLRRGRPMDEIRDWCTERTEIWRASTISALPLSTTGDEDVPDLDPSSLILWRRACYALVKSGGVDDWERGLYGILSGDIDSVLAVSKSWDDFMFAHYNALLRTQFDSYLIQQFDLLGSSSQHLPSFDAVQYLGEGANVAKKLVEQIEKEDTYFPQAHKEANTAAKALQGAIIANTLDTYIYQQGLALSTEANQDGKSFLIPDFDLGPSEGNVSKYTKMSEHDGLRIITHIVIMINALESNNTDVLRSGNFRNLVGEHAIAAYVSFLRLAQLELLIPLYCAQLSGARRYETLSLNVIHVRDREEQLALLNQIRRVGMDIKTFLKEQPRHFLKQLEGVNNQGFSEGRFQILLKDLPDMIFGRGIIPDFIGADGRNEMVHENLIRSMEWLFAGEGNLLVACEYGIKIYQYFLKHKELGAARDFFERVKVEDLIMALANKDVGESPEDFINDLLADEHALLGQVDGAGEEEQAVSQTRLALAVKNMWELQSFIMALDGIETVGTLTQFVQDVNNVPNREFYERLGQAVRLAKTGMKPVLKGWLLEANDRDDELEFIALREMYLPETLLAYVSALQYAGSSLTRDNLLEAMDLAALVAERNSDIAALLVKTGRMKELVLAFASVSKALAAEPAEKKKASKTGQTSIKKMREMGWSKELWTVKDVS</sequence>
<keyword evidence="7" id="KW-0472">Membrane</keyword>
<evidence type="ECO:0000256" key="5">
    <source>
        <dbReference type="ARBA" id="ARBA00023132"/>
    </source>
</evidence>
<accession>A0A2T3ACL4</accession>
<keyword evidence="2" id="KW-0509">mRNA transport</keyword>
<dbReference type="STRING" id="2025994.A0A2T3ACL4"/>
<keyword evidence="4 7" id="KW-0811">Translocation</keyword>
<evidence type="ECO:0000256" key="6">
    <source>
        <dbReference type="ARBA" id="ARBA00023242"/>
    </source>
</evidence>
<dbReference type="GO" id="GO:0031080">
    <property type="term" value="C:nuclear pore outer ring"/>
    <property type="evidence" value="ECO:0007669"/>
    <property type="project" value="TreeGrafter"/>
</dbReference>
<dbReference type="InterPro" id="IPR007252">
    <property type="entry name" value="Nup84/Nup107"/>
</dbReference>
<keyword evidence="3" id="KW-0653">Protein transport</keyword>
<feature type="region of interest" description="Disordered" evidence="8">
    <location>
        <begin position="70"/>
        <end position="102"/>
    </location>
</feature>
<dbReference type="GO" id="GO:0031965">
    <property type="term" value="C:nuclear membrane"/>
    <property type="evidence" value="ECO:0007669"/>
    <property type="project" value="UniProtKB-SubCell"/>
</dbReference>
<evidence type="ECO:0000256" key="8">
    <source>
        <dbReference type="SAM" id="MobiDB-lite"/>
    </source>
</evidence>
<dbReference type="GO" id="GO:0006606">
    <property type="term" value="P:protein import into nucleus"/>
    <property type="evidence" value="ECO:0007669"/>
    <property type="project" value="TreeGrafter"/>
</dbReference>
<dbReference type="PANTHER" id="PTHR13003:SF2">
    <property type="entry name" value="NUCLEAR PORE COMPLEX PROTEIN NUP107"/>
    <property type="match status" value="1"/>
</dbReference>
<dbReference type="AlphaFoldDB" id="A0A2T3ACL4"/>
<comment type="function">
    <text evidence="7">Functions as a component of the nuclear pore complex (NPC).</text>
</comment>
<keyword evidence="5 7" id="KW-0906">Nuclear pore complex</keyword>
<dbReference type="Proteomes" id="UP000241462">
    <property type="component" value="Unassembled WGS sequence"/>
</dbReference>
<dbReference type="GO" id="GO:0017056">
    <property type="term" value="F:structural constituent of nuclear pore"/>
    <property type="evidence" value="ECO:0007669"/>
    <property type="project" value="UniProtKB-UniRule"/>
</dbReference>
<protein>
    <recommendedName>
        <fullName evidence="7">Nuclear pore complex protein</fullName>
    </recommendedName>
</protein>
<keyword evidence="6 7" id="KW-0539">Nucleus</keyword>
<name>A0A2T3ACL4_9PEZI</name>
<dbReference type="GO" id="GO:0006406">
    <property type="term" value="P:mRNA export from nucleus"/>
    <property type="evidence" value="ECO:0007669"/>
    <property type="project" value="TreeGrafter"/>
</dbReference>
<dbReference type="GO" id="GO:0000973">
    <property type="term" value="P:post-transcriptional tethering of RNA polymerase II gene DNA at nuclear periphery"/>
    <property type="evidence" value="ECO:0007669"/>
    <property type="project" value="TreeGrafter"/>
</dbReference>
<comment type="similarity">
    <text evidence="7">Belongs to the nucleoporin Nup84/Nup107 family.</text>
</comment>
<evidence type="ECO:0000256" key="2">
    <source>
        <dbReference type="ARBA" id="ARBA00022816"/>
    </source>
</evidence>
<dbReference type="OrthoDB" id="3098at2759"/>
<dbReference type="Pfam" id="PF04121">
    <property type="entry name" value="Nup84_Nup100"/>
    <property type="match status" value="1"/>
</dbReference>
<dbReference type="PANTHER" id="PTHR13003">
    <property type="entry name" value="NUP107-RELATED"/>
    <property type="match status" value="1"/>
</dbReference>
<dbReference type="InParanoid" id="A0A2T3ACL4"/>
<dbReference type="EMBL" id="KZ678413">
    <property type="protein sequence ID" value="PSR91956.1"/>
    <property type="molecule type" value="Genomic_DNA"/>
</dbReference>
<dbReference type="FunCoup" id="A0A2T3ACL4">
    <property type="interactions" value="509"/>
</dbReference>
<evidence type="ECO:0000313" key="10">
    <source>
        <dbReference type="Proteomes" id="UP000241462"/>
    </source>
</evidence>
<organism evidence="9 10">
    <name type="scientific">Coniella lustricola</name>
    <dbReference type="NCBI Taxonomy" id="2025994"/>
    <lineage>
        <taxon>Eukaryota</taxon>
        <taxon>Fungi</taxon>
        <taxon>Dikarya</taxon>
        <taxon>Ascomycota</taxon>
        <taxon>Pezizomycotina</taxon>
        <taxon>Sordariomycetes</taxon>
        <taxon>Sordariomycetidae</taxon>
        <taxon>Diaporthales</taxon>
        <taxon>Schizoparmaceae</taxon>
        <taxon>Coniella</taxon>
    </lineage>
</organism>
<evidence type="ECO:0000313" key="9">
    <source>
        <dbReference type="EMBL" id="PSR91956.1"/>
    </source>
</evidence>
<evidence type="ECO:0000256" key="1">
    <source>
        <dbReference type="ARBA" id="ARBA00022448"/>
    </source>
</evidence>
<comment type="subcellular location">
    <subcellularLocation>
        <location evidence="7">Nucleus</location>
        <location evidence="7">Nuclear pore complex</location>
    </subcellularLocation>
    <subcellularLocation>
        <location evidence="7">Nucleus membrane</location>
    </subcellularLocation>
</comment>
<dbReference type="Gene3D" id="1.10.3450.20">
    <property type="match status" value="1"/>
</dbReference>
<keyword evidence="1 7" id="KW-0813">Transport</keyword>
<evidence type="ECO:0000256" key="3">
    <source>
        <dbReference type="ARBA" id="ARBA00022927"/>
    </source>
</evidence>
<proteinExistence type="inferred from homology"/>
<keyword evidence="10" id="KW-1185">Reference proteome</keyword>